<organism evidence="1 2">
    <name type="scientific">Candidatus Fusobacterium pullicola</name>
    <dbReference type="NCBI Taxonomy" id="2838601"/>
    <lineage>
        <taxon>Bacteria</taxon>
        <taxon>Fusobacteriati</taxon>
        <taxon>Fusobacteriota</taxon>
        <taxon>Fusobacteriia</taxon>
        <taxon>Fusobacteriales</taxon>
        <taxon>Fusobacteriaceae</taxon>
        <taxon>Fusobacterium</taxon>
    </lineage>
</organism>
<reference evidence="1" key="2">
    <citation type="submission" date="2021-04" db="EMBL/GenBank/DDBJ databases">
        <authorList>
            <person name="Gilroy R."/>
        </authorList>
    </citation>
    <scope>NUCLEOTIDE SEQUENCE</scope>
    <source>
        <strain evidence="1">A6-441</strain>
    </source>
</reference>
<dbReference type="Proteomes" id="UP000724657">
    <property type="component" value="Unassembled WGS sequence"/>
</dbReference>
<dbReference type="EMBL" id="JAHLFN010000068">
    <property type="protein sequence ID" value="MBU3842756.1"/>
    <property type="molecule type" value="Genomic_DNA"/>
</dbReference>
<reference evidence="1" key="1">
    <citation type="journal article" date="2021" name="PeerJ">
        <title>Extensive microbial diversity within the chicken gut microbiome revealed by metagenomics and culture.</title>
        <authorList>
            <person name="Gilroy R."/>
            <person name="Ravi A."/>
            <person name="Getino M."/>
            <person name="Pursley I."/>
            <person name="Horton D.L."/>
            <person name="Alikhan N.F."/>
            <person name="Baker D."/>
            <person name="Gharbi K."/>
            <person name="Hall N."/>
            <person name="Watson M."/>
            <person name="Adriaenssens E.M."/>
            <person name="Foster-Nyarko E."/>
            <person name="Jarju S."/>
            <person name="Secka A."/>
            <person name="Antonio M."/>
            <person name="Oren A."/>
            <person name="Chaudhuri R.R."/>
            <person name="La Ragione R."/>
            <person name="Hildebrand F."/>
            <person name="Pallen M.J."/>
        </authorList>
    </citation>
    <scope>NUCLEOTIDE SEQUENCE</scope>
    <source>
        <strain evidence="1">A6-441</strain>
    </source>
</reference>
<evidence type="ECO:0000313" key="2">
    <source>
        <dbReference type="Proteomes" id="UP000724657"/>
    </source>
</evidence>
<name>A0A9E2NZ66_9FUSO</name>
<gene>
    <name evidence="1" type="ORF">IAA47_07230</name>
</gene>
<sequence>MSKELKDIDIKVIKFLLSAGVYSDLAIVKNLGITYEELEESYTRLLKEGYLESYEEYKKREQEDCHSGSNCGECSKNDGTCRACCSNNKQEYSDVKVITWKAIDRFQE</sequence>
<proteinExistence type="predicted"/>
<protein>
    <submittedName>
        <fullName evidence="1">Uncharacterized protein</fullName>
    </submittedName>
</protein>
<accession>A0A9E2NZ66</accession>
<evidence type="ECO:0000313" key="1">
    <source>
        <dbReference type="EMBL" id="MBU3842756.1"/>
    </source>
</evidence>
<comment type="caution">
    <text evidence="1">The sequence shown here is derived from an EMBL/GenBank/DDBJ whole genome shotgun (WGS) entry which is preliminary data.</text>
</comment>
<dbReference type="AlphaFoldDB" id="A0A9E2NZ66"/>